<reference evidence="7" key="1">
    <citation type="submission" date="2021-01" db="EMBL/GenBank/DDBJ databases">
        <authorList>
            <consortium name="Aspergillus luchuensis mut. kawachii IFO 4304 genome sequencing consortium"/>
            <person name="Kazuki M."/>
            <person name="Futagami T."/>
        </authorList>
    </citation>
    <scope>NUCLEOTIDE SEQUENCE</scope>
    <source>
        <strain evidence="7">IFO 4308</strain>
    </source>
</reference>
<dbReference type="Proteomes" id="UP000661280">
    <property type="component" value="Chromosome 5"/>
</dbReference>
<dbReference type="InterPro" id="IPR001138">
    <property type="entry name" value="Zn2Cys6_DnaBD"/>
</dbReference>
<dbReference type="KEGG" id="aluc:AKAW2_50152A"/>
<accession>A0A7R7WBB1</accession>
<proteinExistence type="predicted"/>
<keyword evidence="2" id="KW-0238">DNA-binding</keyword>
<evidence type="ECO:0000256" key="3">
    <source>
        <dbReference type="ARBA" id="ARBA00023163"/>
    </source>
</evidence>
<dbReference type="SMART" id="SM00066">
    <property type="entry name" value="GAL4"/>
    <property type="match status" value="1"/>
</dbReference>
<dbReference type="PANTHER" id="PTHR47256:SF3">
    <property type="entry name" value="ZN(II)2CYS6 TRANSCRIPTION FACTOR (EUROFUNG)"/>
    <property type="match status" value="1"/>
</dbReference>
<protein>
    <recommendedName>
        <fullName evidence="6">Zn(2)-C6 fungal-type domain-containing protein</fullName>
    </recommendedName>
</protein>
<evidence type="ECO:0000256" key="4">
    <source>
        <dbReference type="ARBA" id="ARBA00023242"/>
    </source>
</evidence>
<dbReference type="PANTHER" id="PTHR47256">
    <property type="entry name" value="ZN(II)2CYS6 TRANSCRIPTION FACTOR (EUROFUNG)-RELATED"/>
    <property type="match status" value="1"/>
</dbReference>
<dbReference type="GO" id="GO:0008270">
    <property type="term" value="F:zinc ion binding"/>
    <property type="evidence" value="ECO:0007669"/>
    <property type="project" value="InterPro"/>
</dbReference>
<dbReference type="Pfam" id="PF00172">
    <property type="entry name" value="Zn_clus"/>
    <property type="match status" value="1"/>
</dbReference>
<keyword evidence="3" id="KW-0804">Transcription</keyword>
<dbReference type="InterPro" id="IPR036864">
    <property type="entry name" value="Zn2-C6_fun-type_DNA-bd_sf"/>
</dbReference>
<dbReference type="GO" id="GO:0000981">
    <property type="term" value="F:DNA-binding transcription factor activity, RNA polymerase II-specific"/>
    <property type="evidence" value="ECO:0007669"/>
    <property type="project" value="InterPro"/>
</dbReference>
<dbReference type="PROSITE" id="PS50048">
    <property type="entry name" value="ZN2_CY6_FUNGAL_2"/>
    <property type="match status" value="1"/>
</dbReference>
<gene>
    <name evidence="7" type="ORF">AKAW2_50152A</name>
</gene>
<dbReference type="AlphaFoldDB" id="A0A7R7WBB1"/>
<name>A0A7R7WBB1_ASPKA</name>
<evidence type="ECO:0000256" key="5">
    <source>
        <dbReference type="SAM" id="MobiDB-lite"/>
    </source>
</evidence>
<feature type="region of interest" description="Disordered" evidence="5">
    <location>
        <begin position="116"/>
        <end position="137"/>
    </location>
</feature>
<feature type="region of interest" description="Disordered" evidence="5">
    <location>
        <begin position="1"/>
        <end position="36"/>
    </location>
</feature>
<keyword evidence="4" id="KW-0539">Nucleus</keyword>
<organism evidence="7 8">
    <name type="scientific">Aspergillus kawachii</name>
    <name type="common">White koji mold</name>
    <name type="synonym">Aspergillus awamori var. kawachi</name>
    <dbReference type="NCBI Taxonomy" id="1069201"/>
    <lineage>
        <taxon>Eukaryota</taxon>
        <taxon>Fungi</taxon>
        <taxon>Dikarya</taxon>
        <taxon>Ascomycota</taxon>
        <taxon>Pezizomycotina</taxon>
        <taxon>Eurotiomycetes</taxon>
        <taxon>Eurotiomycetidae</taxon>
        <taxon>Eurotiales</taxon>
        <taxon>Aspergillaceae</taxon>
        <taxon>Aspergillus</taxon>
        <taxon>Aspergillus subgen. Circumdati</taxon>
    </lineage>
</organism>
<dbReference type="OrthoDB" id="3266505at2759"/>
<keyword evidence="1" id="KW-0805">Transcription regulation</keyword>
<sequence length="137" mass="15608">MNKETSEYPHRQLLPKVSLGKVGHSHSPVHAPSKRRSLACTNCRRKHIKCTGPPSCETCVHSGRACVFEPSKDRRRKEALRHAEKATERYRNALVMVIQTFKSGADQDVRDLVDRMKQSSSVDDSLAELQEMTHREK</sequence>
<evidence type="ECO:0000313" key="7">
    <source>
        <dbReference type="EMBL" id="BCR99810.1"/>
    </source>
</evidence>
<dbReference type="CDD" id="cd00067">
    <property type="entry name" value="GAL4"/>
    <property type="match status" value="1"/>
</dbReference>
<dbReference type="RefSeq" id="XP_041543573.1">
    <property type="nucleotide sequence ID" value="XM_041689938.1"/>
</dbReference>
<dbReference type="InterPro" id="IPR053187">
    <property type="entry name" value="Notoamide_regulator"/>
</dbReference>
<dbReference type="PROSITE" id="PS00463">
    <property type="entry name" value="ZN2_CY6_FUNGAL_1"/>
    <property type="match status" value="1"/>
</dbReference>
<feature type="compositionally biased region" description="Basic and acidic residues" evidence="5">
    <location>
        <begin position="1"/>
        <end position="10"/>
    </location>
</feature>
<evidence type="ECO:0000256" key="1">
    <source>
        <dbReference type="ARBA" id="ARBA00023015"/>
    </source>
</evidence>
<reference evidence="7" key="2">
    <citation type="submission" date="2021-02" db="EMBL/GenBank/DDBJ databases">
        <title>Aspergillus luchuensis mut. kawachii IFO 4304 genome sequence.</title>
        <authorList>
            <person name="Mori K."/>
            <person name="Kadooka C."/>
            <person name="Goto M."/>
            <person name="Futagami T."/>
        </authorList>
    </citation>
    <scope>NUCLEOTIDE SEQUENCE</scope>
    <source>
        <strain evidence="7">IFO 4308</strain>
    </source>
</reference>
<evidence type="ECO:0000259" key="6">
    <source>
        <dbReference type="PROSITE" id="PS50048"/>
    </source>
</evidence>
<evidence type="ECO:0000313" key="8">
    <source>
        <dbReference type="Proteomes" id="UP000661280"/>
    </source>
</evidence>
<dbReference type="GeneID" id="64961132"/>
<dbReference type="EMBL" id="AP024429">
    <property type="protein sequence ID" value="BCR99810.1"/>
    <property type="molecule type" value="Genomic_DNA"/>
</dbReference>
<keyword evidence="8" id="KW-1185">Reference proteome</keyword>
<dbReference type="Gene3D" id="4.10.240.10">
    <property type="entry name" value="Zn(2)-C6 fungal-type DNA-binding domain"/>
    <property type="match status" value="1"/>
</dbReference>
<dbReference type="GO" id="GO:0003677">
    <property type="term" value="F:DNA binding"/>
    <property type="evidence" value="ECO:0007669"/>
    <property type="project" value="UniProtKB-KW"/>
</dbReference>
<dbReference type="SUPFAM" id="SSF57701">
    <property type="entry name" value="Zn2/Cys6 DNA-binding domain"/>
    <property type="match status" value="1"/>
</dbReference>
<evidence type="ECO:0000256" key="2">
    <source>
        <dbReference type="ARBA" id="ARBA00023125"/>
    </source>
</evidence>
<dbReference type="GO" id="GO:0009893">
    <property type="term" value="P:positive regulation of metabolic process"/>
    <property type="evidence" value="ECO:0007669"/>
    <property type="project" value="UniProtKB-ARBA"/>
</dbReference>
<feature type="domain" description="Zn(2)-C6 fungal-type" evidence="6">
    <location>
        <begin position="39"/>
        <end position="68"/>
    </location>
</feature>